<dbReference type="Gene3D" id="3.40.50.300">
    <property type="entry name" value="P-loop containing nucleotide triphosphate hydrolases"/>
    <property type="match status" value="1"/>
</dbReference>
<dbReference type="Pfam" id="PF00005">
    <property type="entry name" value="ABC_tran"/>
    <property type="match status" value="1"/>
</dbReference>
<reference evidence="6" key="1">
    <citation type="submission" date="2020-10" db="EMBL/GenBank/DDBJ databases">
        <authorList>
            <person name="Gilroy R."/>
        </authorList>
    </citation>
    <scope>NUCLEOTIDE SEQUENCE</scope>
    <source>
        <strain evidence="6">ChiGjej2B2-12916</strain>
    </source>
</reference>
<evidence type="ECO:0000313" key="7">
    <source>
        <dbReference type="Proteomes" id="UP000886879"/>
    </source>
</evidence>
<proteinExistence type="inferred from homology"/>
<keyword evidence="4 6" id="KW-0067">ATP-binding</keyword>
<dbReference type="PANTHER" id="PTHR42711">
    <property type="entry name" value="ABC TRANSPORTER ATP-BINDING PROTEIN"/>
    <property type="match status" value="1"/>
</dbReference>
<evidence type="ECO:0000256" key="1">
    <source>
        <dbReference type="ARBA" id="ARBA00005417"/>
    </source>
</evidence>
<dbReference type="PROSITE" id="PS50893">
    <property type="entry name" value="ABC_TRANSPORTER_2"/>
    <property type="match status" value="1"/>
</dbReference>
<feature type="domain" description="ABC transporter" evidence="5">
    <location>
        <begin position="3"/>
        <end position="229"/>
    </location>
</feature>
<keyword evidence="3" id="KW-0547">Nucleotide-binding</keyword>
<dbReference type="PANTHER" id="PTHR42711:SF5">
    <property type="entry name" value="ABC TRANSPORTER ATP-BINDING PROTEIN NATA"/>
    <property type="match status" value="1"/>
</dbReference>
<reference evidence="6" key="2">
    <citation type="journal article" date="2021" name="PeerJ">
        <title>Extensive microbial diversity within the chicken gut microbiome revealed by metagenomics and culture.</title>
        <authorList>
            <person name="Gilroy R."/>
            <person name="Ravi A."/>
            <person name="Getino M."/>
            <person name="Pursley I."/>
            <person name="Horton D.L."/>
            <person name="Alikhan N.F."/>
            <person name="Baker D."/>
            <person name="Gharbi K."/>
            <person name="Hall N."/>
            <person name="Watson M."/>
            <person name="Adriaenssens E.M."/>
            <person name="Foster-Nyarko E."/>
            <person name="Jarju S."/>
            <person name="Secka A."/>
            <person name="Antonio M."/>
            <person name="Oren A."/>
            <person name="Chaudhuri R.R."/>
            <person name="La Ragione R."/>
            <person name="Hildebrand F."/>
            <person name="Pallen M.J."/>
        </authorList>
    </citation>
    <scope>NUCLEOTIDE SEQUENCE</scope>
    <source>
        <strain evidence="6">ChiGjej2B2-12916</strain>
    </source>
</reference>
<evidence type="ECO:0000256" key="3">
    <source>
        <dbReference type="ARBA" id="ARBA00022741"/>
    </source>
</evidence>
<organism evidence="6 7">
    <name type="scientific">Candidatus Enterenecus faecium</name>
    <dbReference type="NCBI Taxonomy" id="2840780"/>
    <lineage>
        <taxon>Bacteria</taxon>
        <taxon>Bacillati</taxon>
        <taxon>Bacillota</taxon>
        <taxon>Clostridia</taxon>
        <taxon>Eubacteriales</taxon>
        <taxon>Candidatus Enterenecus</taxon>
    </lineage>
</organism>
<comment type="similarity">
    <text evidence="1">Belongs to the ABC transporter superfamily.</text>
</comment>
<dbReference type="InterPro" id="IPR003439">
    <property type="entry name" value="ABC_transporter-like_ATP-bd"/>
</dbReference>
<dbReference type="InterPro" id="IPR027417">
    <property type="entry name" value="P-loop_NTPase"/>
</dbReference>
<dbReference type="EMBL" id="DVFO01000046">
    <property type="protein sequence ID" value="HIQ60885.1"/>
    <property type="molecule type" value="Genomic_DNA"/>
</dbReference>
<comment type="caution">
    <text evidence="6">The sequence shown here is derived from an EMBL/GenBank/DDBJ whole genome shotgun (WGS) entry which is preliminary data.</text>
</comment>
<dbReference type="SMART" id="SM00382">
    <property type="entry name" value="AAA"/>
    <property type="match status" value="1"/>
</dbReference>
<dbReference type="InterPro" id="IPR017871">
    <property type="entry name" value="ABC_transporter-like_CS"/>
</dbReference>
<dbReference type="GO" id="GO:0005524">
    <property type="term" value="F:ATP binding"/>
    <property type="evidence" value="ECO:0007669"/>
    <property type="project" value="UniProtKB-KW"/>
</dbReference>
<name>A0A9D0YU27_9FIRM</name>
<evidence type="ECO:0000259" key="5">
    <source>
        <dbReference type="PROSITE" id="PS50893"/>
    </source>
</evidence>
<dbReference type="SUPFAM" id="SSF52540">
    <property type="entry name" value="P-loop containing nucleoside triphosphate hydrolases"/>
    <property type="match status" value="1"/>
</dbReference>
<dbReference type="InterPro" id="IPR025302">
    <property type="entry name" value="DrrA1/2-like_C"/>
</dbReference>
<evidence type="ECO:0000256" key="4">
    <source>
        <dbReference type="ARBA" id="ARBA00022840"/>
    </source>
</evidence>
<accession>A0A9D0YU27</accession>
<evidence type="ECO:0000256" key="2">
    <source>
        <dbReference type="ARBA" id="ARBA00022448"/>
    </source>
</evidence>
<dbReference type="InterPro" id="IPR003593">
    <property type="entry name" value="AAA+_ATPase"/>
</dbReference>
<dbReference type="AlphaFoldDB" id="A0A9D0YU27"/>
<dbReference type="InterPro" id="IPR050763">
    <property type="entry name" value="ABC_transporter_ATP-binding"/>
</dbReference>
<keyword evidence="2" id="KW-0813">Transport</keyword>
<sequence length="296" mass="33402">MKLELRNIEKSFGAKQVLQGISLTAEGGQAFGLLGRNGAGKTTTIRILMDVFPQNSGEVLLDGKPIDYRKVSLGYLPEERGLYPKKPIGQQLVYFAQLKGMKRAKAVASVRHWLERLGMEEYETKRLDTLSKGNQQKIQLITALAHDPDIIVLDEPFSGLDPVNAALLKDVVKEQIQKGKIVLFSSHQMNYIEEFCQEIAILNQGKIAISGNLEQIKRSYPRDRLTVFSPQYREILSQLGNRCQLVQPGEVLLRLDSPSQKQEMMGQLVARYDIDRVQVYEPSLNDIFVEYAGDHV</sequence>
<dbReference type="Pfam" id="PF13732">
    <property type="entry name" value="DrrA1-3_C"/>
    <property type="match status" value="1"/>
</dbReference>
<dbReference type="PROSITE" id="PS00211">
    <property type="entry name" value="ABC_TRANSPORTER_1"/>
    <property type="match status" value="1"/>
</dbReference>
<protein>
    <submittedName>
        <fullName evidence="6">ATP-binding cassette domain-containing protein</fullName>
    </submittedName>
</protein>
<dbReference type="Proteomes" id="UP000886879">
    <property type="component" value="Unassembled WGS sequence"/>
</dbReference>
<gene>
    <name evidence="6" type="ORF">IAD31_04740</name>
</gene>
<evidence type="ECO:0000313" key="6">
    <source>
        <dbReference type="EMBL" id="HIQ60885.1"/>
    </source>
</evidence>
<dbReference type="GO" id="GO:0016887">
    <property type="term" value="F:ATP hydrolysis activity"/>
    <property type="evidence" value="ECO:0007669"/>
    <property type="project" value="InterPro"/>
</dbReference>